<evidence type="ECO:0000313" key="1">
    <source>
        <dbReference type="EMBL" id="MCQ4165891.1"/>
    </source>
</evidence>
<proteinExistence type="predicted"/>
<keyword evidence="2" id="KW-1185">Reference proteome</keyword>
<dbReference type="InterPro" id="IPR029058">
    <property type="entry name" value="AB_hydrolase_fold"/>
</dbReference>
<dbReference type="SUPFAM" id="SSF53474">
    <property type="entry name" value="alpha/beta-Hydrolases"/>
    <property type="match status" value="1"/>
</dbReference>
<dbReference type="Gene3D" id="3.40.50.1820">
    <property type="entry name" value="alpha/beta hydrolase"/>
    <property type="match status" value="1"/>
</dbReference>
<dbReference type="RefSeq" id="WP_255915082.1">
    <property type="nucleotide sequence ID" value="NZ_JANFQO010000013.1"/>
</dbReference>
<organism evidence="1 2">
    <name type="scientific">Tahibacter harae</name>
    <dbReference type="NCBI Taxonomy" id="2963937"/>
    <lineage>
        <taxon>Bacteria</taxon>
        <taxon>Pseudomonadati</taxon>
        <taxon>Pseudomonadota</taxon>
        <taxon>Gammaproteobacteria</taxon>
        <taxon>Lysobacterales</taxon>
        <taxon>Rhodanobacteraceae</taxon>
        <taxon>Tahibacter</taxon>
    </lineage>
</organism>
<reference evidence="1" key="1">
    <citation type="submission" date="2022-07" db="EMBL/GenBank/DDBJ databases">
        <title>Tahibacter sp., a new gammaproteobacterium isolated from the silt sample collected at pig farm.</title>
        <authorList>
            <person name="Chen H."/>
        </authorList>
    </citation>
    <scope>NUCLEOTIDE SEQUENCE</scope>
    <source>
        <strain evidence="1">P2K</strain>
    </source>
</reference>
<sequence length="119" mass="12858">MATVRIREFRVRTEHGDVFAKSWTPADGARASAAPIILFHDSLGCVELWRDFPQQLAQASCRSVHAYDRLGFGRSDAHPARLAADFIHAEAHGASANCAKPCRLPSSSPSATASAAAWR</sequence>
<accession>A0ABT1QUE6</accession>
<dbReference type="EMBL" id="JANFQO010000013">
    <property type="protein sequence ID" value="MCQ4165891.1"/>
    <property type="molecule type" value="Genomic_DNA"/>
</dbReference>
<comment type="caution">
    <text evidence="1">The sequence shown here is derived from an EMBL/GenBank/DDBJ whole genome shotgun (WGS) entry which is preliminary data.</text>
</comment>
<keyword evidence="1" id="KW-0378">Hydrolase</keyword>
<dbReference type="GO" id="GO:0016787">
    <property type="term" value="F:hydrolase activity"/>
    <property type="evidence" value="ECO:0007669"/>
    <property type="project" value="UniProtKB-KW"/>
</dbReference>
<evidence type="ECO:0000313" key="2">
    <source>
        <dbReference type="Proteomes" id="UP001165498"/>
    </source>
</evidence>
<protein>
    <submittedName>
        <fullName evidence="1">Alpha/beta hydrolase</fullName>
    </submittedName>
</protein>
<name>A0ABT1QUE6_9GAMM</name>
<dbReference type="Proteomes" id="UP001165498">
    <property type="component" value="Unassembled WGS sequence"/>
</dbReference>
<gene>
    <name evidence="1" type="ORF">NM961_14315</name>
</gene>